<name>A0A3Q7IPY8_SOLLC</name>
<protein>
    <recommendedName>
        <fullName evidence="10">Fe2OG dioxygenase domain-containing protein</fullName>
    </recommendedName>
</protein>
<keyword evidence="1" id="KW-0479">Metal-binding</keyword>
<dbReference type="GO" id="GO:0016706">
    <property type="term" value="F:2-oxoglutarate-dependent dioxygenase activity"/>
    <property type="evidence" value="ECO:0007669"/>
    <property type="project" value="UniProtKB-ARBA"/>
</dbReference>
<keyword evidence="4" id="KW-0175">Coiled coil</keyword>
<dbReference type="Pfam" id="PF14226">
    <property type="entry name" value="DIOX_N"/>
    <property type="match status" value="1"/>
</dbReference>
<dbReference type="Gene3D" id="2.60.120.330">
    <property type="entry name" value="B-lactam Antibiotic, Isopenicillin N Synthase, Chain"/>
    <property type="match status" value="1"/>
</dbReference>
<dbReference type="OMA" id="CKWTETW"/>
<evidence type="ECO:0000256" key="5">
    <source>
        <dbReference type="SAM" id="MobiDB-lite"/>
    </source>
</evidence>
<dbReference type="STRING" id="4081.A0A3Q7IPY8"/>
<dbReference type="EnsemblPlants" id="Solyc11g007900.2.1">
    <property type="protein sequence ID" value="Solyc11g007900.2.1"/>
    <property type="gene ID" value="Solyc11g007900.2"/>
</dbReference>
<reference evidence="8" key="1">
    <citation type="journal article" date="2012" name="Nature">
        <title>The tomato genome sequence provides insights into fleshy fruit evolution.</title>
        <authorList>
            <consortium name="Tomato Genome Consortium"/>
        </authorList>
    </citation>
    <scope>NUCLEOTIDE SEQUENCE [LARGE SCALE GENOMIC DNA]</scope>
    <source>
        <strain evidence="8">cv. Heinz 1706</strain>
    </source>
</reference>
<dbReference type="PANTHER" id="PTHR47270">
    <property type="entry name" value="PROTEIN MLP1-LIKE"/>
    <property type="match status" value="1"/>
</dbReference>
<feature type="coiled-coil region" evidence="4">
    <location>
        <begin position="1506"/>
        <end position="1554"/>
    </location>
</feature>
<feature type="domain" description="Fe2OG dioxygenase" evidence="6">
    <location>
        <begin position="144"/>
        <end position="252"/>
    </location>
</feature>
<evidence type="ECO:0000259" key="7">
    <source>
        <dbReference type="PROSITE" id="PS51840"/>
    </source>
</evidence>
<evidence type="ECO:0000313" key="9">
    <source>
        <dbReference type="Proteomes" id="UP000004994"/>
    </source>
</evidence>
<dbReference type="PaxDb" id="4081-Solyc11g007900.1.1"/>
<evidence type="ECO:0000256" key="1">
    <source>
        <dbReference type="ARBA" id="ARBA00022723"/>
    </source>
</evidence>
<feature type="coiled-coil region" evidence="4">
    <location>
        <begin position="492"/>
        <end position="540"/>
    </location>
</feature>
<dbReference type="GO" id="GO:0009805">
    <property type="term" value="P:coumarin biosynthetic process"/>
    <property type="evidence" value="ECO:0007669"/>
    <property type="project" value="UniProtKB-ARBA"/>
</dbReference>
<evidence type="ECO:0000256" key="2">
    <source>
        <dbReference type="ARBA" id="ARBA00022896"/>
    </source>
</evidence>
<evidence type="ECO:0008006" key="10">
    <source>
        <dbReference type="Google" id="ProtNLM"/>
    </source>
</evidence>
<dbReference type="GO" id="GO:0031418">
    <property type="term" value="F:L-ascorbic acid binding"/>
    <property type="evidence" value="ECO:0007669"/>
    <property type="project" value="UniProtKB-KW"/>
</dbReference>
<organism evidence="8">
    <name type="scientific">Solanum lycopersicum</name>
    <name type="common">Tomato</name>
    <name type="synonym">Lycopersicon esculentum</name>
    <dbReference type="NCBI Taxonomy" id="4081"/>
    <lineage>
        <taxon>Eukaryota</taxon>
        <taxon>Viridiplantae</taxon>
        <taxon>Streptophyta</taxon>
        <taxon>Embryophyta</taxon>
        <taxon>Tracheophyta</taxon>
        <taxon>Spermatophyta</taxon>
        <taxon>Magnoliopsida</taxon>
        <taxon>eudicotyledons</taxon>
        <taxon>Gunneridae</taxon>
        <taxon>Pentapetalae</taxon>
        <taxon>asterids</taxon>
        <taxon>lamiids</taxon>
        <taxon>Solanales</taxon>
        <taxon>Solanaceae</taxon>
        <taxon>Solanoideae</taxon>
        <taxon>Solaneae</taxon>
        <taxon>Solanum</taxon>
        <taxon>Solanum subgen. Lycopersicon</taxon>
    </lineage>
</organism>
<proteinExistence type="predicted"/>
<dbReference type="PANTHER" id="PTHR47270:SF13">
    <property type="entry name" value="HEAVY CHAIN-LIKE PROTEIN, PUTATIVE-RELATED"/>
    <property type="match status" value="1"/>
</dbReference>
<feature type="coiled-coil region" evidence="4">
    <location>
        <begin position="714"/>
        <end position="741"/>
    </location>
</feature>
<dbReference type="PROSITE" id="PS51471">
    <property type="entry name" value="FE2OG_OXY"/>
    <property type="match status" value="1"/>
</dbReference>
<dbReference type="SUPFAM" id="SSF51197">
    <property type="entry name" value="Clavaminate synthase-like"/>
    <property type="match status" value="1"/>
</dbReference>
<accession>A0A3Q7IPY8</accession>
<keyword evidence="9" id="KW-1185">Reference proteome</keyword>
<feature type="coiled-coil region" evidence="4">
    <location>
        <begin position="593"/>
        <end position="647"/>
    </location>
</feature>
<evidence type="ECO:0000259" key="6">
    <source>
        <dbReference type="PROSITE" id="PS51471"/>
    </source>
</evidence>
<dbReference type="InterPro" id="IPR005123">
    <property type="entry name" value="Oxoglu/Fe-dep_dioxygenase_dom"/>
</dbReference>
<keyword evidence="2" id="KW-0847">Vitamin C</keyword>
<dbReference type="InterPro" id="IPR044861">
    <property type="entry name" value="IPNS-like_FE2OG_OXY"/>
</dbReference>
<feature type="region of interest" description="Disordered" evidence="5">
    <location>
        <begin position="754"/>
        <end position="780"/>
    </location>
</feature>
<feature type="coiled-coil region" evidence="4">
    <location>
        <begin position="995"/>
        <end position="1078"/>
    </location>
</feature>
<reference evidence="8" key="2">
    <citation type="submission" date="2019-01" db="UniProtKB">
        <authorList>
            <consortium name="EnsemblPlants"/>
        </authorList>
    </citation>
    <scope>IDENTIFICATION</scope>
    <source>
        <strain evidence="8">cv. Heinz 1706</strain>
    </source>
</reference>
<keyword evidence="3" id="KW-0408">Iron</keyword>
<dbReference type="InterPro" id="IPR019448">
    <property type="entry name" value="NT-C2"/>
</dbReference>
<dbReference type="GO" id="GO:0046872">
    <property type="term" value="F:metal ion binding"/>
    <property type="evidence" value="ECO:0007669"/>
    <property type="project" value="UniProtKB-KW"/>
</dbReference>
<feature type="domain" description="C2 NT-type" evidence="7">
    <location>
        <begin position="192"/>
        <end position="327"/>
    </location>
</feature>
<dbReference type="Pfam" id="PF03171">
    <property type="entry name" value="2OG-FeII_Oxy"/>
    <property type="match status" value="1"/>
</dbReference>
<dbReference type="Proteomes" id="UP000004994">
    <property type="component" value="Chromosome 11"/>
</dbReference>
<feature type="region of interest" description="Disordered" evidence="5">
    <location>
        <begin position="1429"/>
        <end position="1460"/>
    </location>
</feature>
<dbReference type="Gramene" id="Solyc11g007900.2.1">
    <property type="protein sequence ID" value="Solyc11g007900.2.1"/>
    <property type="gene ID" value="Solyc11g007900.2"/>
</dbReference>
<dbReference type="InterPro" id="IPR026992">
    <property type="entry name" value="DIOX_N"/>
</dbReference>
<dbReference type="InParanoid" id="A0A3Q7IPY8"/>
<feature type="compositionally biased region" description="Polar residues" evidence="5">
    <location>
        <begin position="760"/>
        <end position="773"/>
    </location>
</feature>
<dbReference type="InterPro" id="IPR027443">
    <property type="entry name" value="IPNS-like_sf"/>
</dbReference>
<evidence type="ECO:0000256" key="3">
    <source>
        <dbReference type="ARBA" id="ARBA00023004"/>
    </source>
</evidence>
<dbReference type="PROSITE" id="PS51840">
    <property type="entry name" value="C2_NT"/>
    <property type="match status" value="1"/>
</dbReference>
<evidence type="ECO:0000313" key="8">
    <source>
        <dbReference type="EnsemblPlants" id="Solyc11g007900.2.1"/>
    </source>
</evidence>
<dbReference type="GO" id="GO:0002238">
    <property type="term" value="P:response to molecule of fungal origin"/>
    <property type="evidence" value="ECO:0007669"/>
    <property type="project" value="UniProtKB-ARBA"/>
</dbReference>
<evidence type="ECO:0000256" key="4">
    <source>
        <dbReference type="SAM" id="Coils"/>
    </source>
</evidence>
<sequence>MKPTKFANLHHWAGARWAVLVNHGIHSDTIQHIIEVGKKFFELPFEERAKYMSIDMQAPVRVGTSYNQNKDGVFCWRDFLKLSCHSLSSDLLSLWPSSPVDLREAASNYSKQAKLLYQLLVGAILESLGIVNNNDSQNLKEFEDGSQLLVLNCYPSCPEPDLTLGMPPHSDYGLLTLLLQDEVKGLQIQHQGKWLTVEPIPNSFVVNVGDHLEVPKGWDKLSVSLISVETGKTVSKSGKASVRNSNCKWTETWSQSMWITADDISNNQEQFPLKFIVTMGSARSSILGEASVNLARFRDAKAFTPVSLPLKKCNHGTVLQLEIKCLTSIRDNESKDMPFYAEEENMEYNNMELKSEETSLPRLSSYHSFASTEDSLGRESFSSLSDSNRHGNLIIGRQESIDSRSTASCGSYSFCESPKSYNSPYNLMISGSGKNAQNQKDDFKQFSHDNTASVQLSASSRNSLPAKDTSTKELIAEAMMWEQNAHRLKIDLEMSRKEFADQTQQIENLKMELCSLGTERDESMQEIKHLEILLQESMEKEKATESLLFRVRDMDSVEKILKEELRIQKESNDNMSFQLSKTQESNIQLVSILQEMEETVEKQNLEIKNLLEVKSHSENLEDKLQQLQESQKNLENTTLHLEKIIREKTHEIELERDHRTQALIDCEEKWKNRSREQEEEITYLKVELSRLLSIEGSKTSEIKAEADCDLIKENETLKERLQELERDRKELTEENLELLYNLKSKGTSSISDSILRSSSVDHQLSQQSPSGSESKQKTCDQEENLALEFHSQVKDNALRPNAEINSCCVEVQEQDQRTEVAAMPSECQQEGDCQDGFIHKSVPIIFQSSKSGHIEDIYTLLNTLCHPAKDEQANAVLENFQLLRYRFEDLNKVLEGKIQNLSSDSLAKNSEILELKTKCLKKDAEIEALRNHQTDLSSQISDLQMSKCLMEERMENLQQELSATSNSLDTSTNGLMFLDRCICGGISKMTYEMKSSELESDKYELEFNLRELEKENVDLSERVSGLEAQLRHLTDAMEFNRLELQHSGNRVVSLESKIRKLEHQKESQKLDLKEQLLEMQKRWLDAQEECEYLKKVNPKLQATTESLMEECRLLQNLNAELRQQKLKLHASHNVLEAELRKSQHSLSTCLKRIESLEANFSSVMEEIESKEKILKFKLDDLHLQSREHGEKFLVEGCTLCEMSPENTVEVEKLQEQVQSLMVEMSNLMSELGTSKAKEGTLAANCDKLLRMMEHLVSSEAKLKCTINELESKLLSSECQLLQMTDENSSLKIQLHTLPLLQEEVLYLKEALSGMKFESERTQVTLLLKYGDCEELKDEKASLLQEITCMQKEVAKAEKCKYKTIALEEKVLRLEGDLTAKEVMCAKVSELKNELCQLRRSNSQLLWKIKSLQFEKENCLKQVTSLEKKLSKKRPDNQREDDDTVPTLDELKFPKNGNKESNYYRDLQETLAKSVSAKQSPGDTVAQTLDSNHIHKSHLISLSSKGRDDNTQKISQLEAELQEIRDRYLKISLKYAEVEDQREQLVMTLKAIHDEKTSTGYRSLSSFW</sequence>